<reference evidence="3 5" key="2">
    <citation type="submission" date="2015-03" db="EMBL/GenBank/DDBJ databases">
        <authorList>
            <person name="Murphy D."/>
        </authorList>
    </citation>
    <scope>NUCLEOTIDE SEQUENCE [LARGE SCALE GENOMIC DNA]</scope>
    <source>
        <strain evidence="3 5">Y233</strain>
    </source>
</reference>
<dbReference type="GeneID" id="96662658"/>
<gene>
    <name evidence="2" type="ORF">BF17_03125</name>
    <name evidence="3" type="ORF">ERS008667_02971</name>
</gene>
<sequence length="124" mass="13887">MSRFKQLIALLLMGVPAIGLTQPSQALLFIDSNSEKQLEIVNKINKELQLSPTLSKGVNLEVIDIRGGLAPRFSALRYRVDTNGEWVVKYKPRNLPWLICSVQNVSHSGFSISQHDAIRRCLGE</sequence>
<name>A0A0T9QV00_9GAMM</name>
<organism evidence="3 5">
    <name type="scientific">Yersinia similis</name>
    <dbReference type="NCBI Taxonomy" id="367190"/>
    <lineage>
        <taxon>Bacteria</taxon>
        <taxon>Pseudomonadati</taxon>
        <taxon>Pseudomonadota</taxon>
        <taxon>Gammaproteobacteria</taxon>
        <taxon>Enterobacterales</taxon>
        <taxon>Yersiniaceae</taxon>
        <taxon>Yersinia</taxon>
    </lineage>
</organism>
<evidence type="ECO:0000313" key="4">
    <source>
        <dbReference type="Proteomes" id="UP000019439"/>
    </source>
</evidence>
<dbReference type="Proteomes" id="UP000019439">
    <property type="component" value="Chromosome"/>
</dbReference>
<evidence type="ECO:0000313" key="5">
    <source>
        <dbReference type="Proteomes" id="UP000038204"/>
    </source>
</evidence>
<accession>A0A0T9QV00</accession>
<evidence type="ECO:0000256" key="1">
    <source>
        <dbReference type="SAM" id="SignalP"/>
    </source>
</evidence>
<dbReference type="Proteomes" id="UP000038204">
    <property type="component" value="Unassembled WGS sequence"/>
</dbReference>
<keyword evidence="4" id="KW-1185">Reference proteome</keyword>
<dbReference type="KEGG" id="ysi:BF17_03125"/>
<feature type="signal peptide" evidence="1">
    <location>
        <begin position="1"/>
        <end position="26"/>
    </location>
</feature>
<proteinExistence type="predicted"/>
<reference evidence="2 4" key="1">
    <citation type="journal article" date="2014" name="Genome Announc.">
        <title>Genome Sequence of Yersinia similis Y228T, a Member of the Yersinia pseudotuberculosis Complex.</title>
        <authorList>
            <person name="Sprague L.D."/>
            <person name="Neubauer H."/>
        </authorList>
    </citation>
    <scope>NUCLEOTIDE SEQUENCE [LARGE SCALE GENOMIC DNA]</scope>
    <source>
        <strain evidence="2 4">228</strain>
    </source>
</reference>
<keyword evidence="1" id="KW-0732">Signal</keyword>
<dbReference type="AlphaFoldDB" id="A0A0T9QV00"/>
<protein>
    <submittedName>
        <fullName evidence="3">Uncharacterized protein</fullName>
    </submittedName>
</protein>
<evidence type="ECO:0000313" key="3">
    <source>
        <dbReference type="EMBL" id="CNI29285.1"/>
    </source>
</evidence>
<feature type="chain" id="PRO_5006695654" evidence="1">
    <location>
        <begin position="27"/>
        <end position="124"/>
    </location>
</feature>
<dbReference type="RefSeq" id="WP_025381249.1">
    <property type="nucleotide sequence ID" value="NZ_CABIHS010000296.1"/>
</dbReference>
<dbReference type="EMBL" id="CQBK01000022">
    <property type="protein sequence ID" value="CNI29285.1"/>
    <property type="molecule type" value="Genomic_DNA"/>
</dbReference>
<dbReference type="EMBL" id="CP007230">
    <property type="protein sequence ID" value="AHK21906.1"/>
    <property type="molecule type" value="Genomic_DNA"/>
</dbReference>
<evidence type="ECO:0000313" key="2">
    <source>
        <dbReference type="EMBL" id="AHK21906.1"/>
    </source>
</evidence>